<dbReference type="PROSITE" id="PS00211">
    <property type="entry name" value="ABC_TRANSPORTER_1"/>
    <property type="match status" value="1"/>
</dbReference>
<keyword evidence="2" id="KW-0547">Nucleotide-binding</keyword>
<protein>
    <submittedName>
        <fullName evidence="5">ATP-binding cassette domain-containing protein</fullName>
    </submittedName>
</protein>
<evidence type="ECO:0000256" key="2">
    <source>
        <dbReference type="ARBA" id="ARBA00022741"/>
    </source>
</evidence>
<dbReference type="AlphaFoldDB" id="A0ABD6Z4D7"/>
<name>A0ABD6Z4D7_ENTCA</name>
<dbReference type="InterPro" id="IPR003439">
    <property type="entry name" value="ABC_transporter-like_ATP-bd"/>
</dbReference>
<dbReference type="SUPFAM" id="SSF52540">
    <property type="entry name" value="P-loop containing nucleoside triphosphate hydrolases"/>
    <property type="match status" value="1"/>
</dbReference>
<dbReference type="InterPro" id="IPR015854">
    <property type="entry name" value="ABC_transpr_LolD-like"/>
</dbReference>
<dbReference type="Proteomes" id="UP000422837">
    <property type="component" value="Chromosome"/>
</dbReference>
<dbReference type="Gene3D" id="3.40.50.300">
    <property type="entry name" value="P-loop containing nucleotide triphosphate hydrolases"/>
    <property type="match status" value="1"/>
</dbReference>
<dbReference type="InterPro" id="IPR003593">
    <property type="entry name" value="AAA+_ATPase"/>
</dbReference>
<keyword evidence="3 5" id="KW-0067">ATP-binding</keyword>
<dbReference type="PANTHER" id="PTHR24220">
    <property type="entry name" value="IMPORT ATP-BINDING PROTEIN"/>
    <property type="match status" value="1"/>
</dbReference>
<dbReference type="CDD" id="cd03255">
    <property type="entry name" value="ABC_MJ0796_LolCDE_FtsE"/>
    <property type="match status" value="1"/>
</dbReference>
<dbReference type="RefSeq" id="WP_010748918.1">
    <property type="nucleotide sequence ID" value="NZ_CP046123.1"/>
</dbReference>
<dbReference type="PANTHER" id="PTHR24220:SF86">
    <property type="entry name" value="ABC TRANSPORTER ABCH.1"/>
    <property type="match status" value="1"/>
</dbReference>
<gene>
    <name evidence="5" type="ORF">GFU50_16870</name>
</gene>
<dbReference type="EMBL" id="CP046123">
    <property type="protein sequence ID" value="QGN31077.1"/>
    <property type="molecule type" value="Genomic_DNA"/>
</dbReference>
<proteinExistence type="predicted"/>
<dbReference type="InterPro" id="IPR027417">
    <property type="entry name" value="P-loop_NTPase"/>
</dbReference>
<evidence type="ECO:0000313" key="5">
    <source>
        <dbReference type="EMBL" id="QGN31077.1"/>
    </source>
</evidence>
<feature type="domain" description="ABC transporter" evidence="4">
    <location>
        <begin position="2"/>
        <end position="227"/>
    </location>
</feature>
<accession>A0ABD6Z4D7</accession>
<dbReference type="SMART" id="SM00382">
    <property type="entry name" value="AAA"/>
    <property type="match status" value="1"/>
</dbReference>
<organism evidence="5 6">
    <name type="scientific">Enterococcus casseliflavus</name>
    <name type="common">Enterococcus flavescens</name>
    <dbReference type="NCBI Taxonomy" id="37734"/>
    <lineage>
        <taxon>Bacteria</taxon>
        <taxon>Bacillati</taxon>
        <taxon>Bacillota</taxon>
        <taxon>Bacilli</taxon>
        <taxon>Lactobacillales</taxon>
        <taxon>Enterococcaceae</taxon>
        <taxon>Enterococcus</taxon>
    </lineage>
</organism>
<evidence type="ECO:0000256" key="1">
    <source>
        <dbReference type="ARBA" id="ARBA00022448"/>
    </source>
</evidence>
<keyword evidence="1" id="KW-0813">Transport</keyword>
<dbReference type="Pfam" id="PF00005">
    <property type="entry name" value="ABC_tran"/>
    <property type="match status" value="1"/>
</dbReference>
<dbReference type="InterPro" id="IPR017911">
    <property type="entry name" value="MacB-like_ATP-bd"/>
</dbReference>
<dbReference type="GO" id="GO:0005524">
    <property type="term" value="F:ATP binding"/>
    <property type="evidence" value="ECO:0007669"/>
    <property type="project" value="UniProtKB-KW"/>
</dbReference>
<dbReference type="InterPro" id="IPR017871">
    <property type="entry name" value="ABC_transporter-like_CS"/>
</dbReference>
<evidence type="ECO:0000256" key="3">
    <source>
        <dbReference type="ARBA" id="ARBA00022840"/>
    </source>
</evidence>
<evidence type="ECO:0000313" key="6">
    <source>
        <dbReference type="Proteomes" id="UP000422837"/>
    </source>
</evidence>
<dbReference type="PROSITE" id="PS50893">
    <property type="entry name" value="ABC_TRANSPORTER_2"/>
    <property type="match status" value="1"/>
</dbReference>
<evidence type="ECO:0000259" key="4">
    <source>
        <dbReference type="PROSITE" id="PS50893"/>
    </source>
</evidence>
<reference evidence="5 6" key="1">
    <citation type="submission" date="2019-11" db="EMBL/GenBank/DDBJ databases">
        <title>Detection and genome characteristic of a blood enterococcus casselifavus isolate from Zhengzhou,china.</title>
        <authorList>
            <person name="Wen P."/>
        </authorList>
    </citation>
    <scope>NUCLEOTIDE SEQUENCE [LARGE SCALE GENOMIC DNA]</scope>
    <source>
        <strain evidence="5 6">EC291</strain>
    </source>
</reference>
<sequence length="227" mass="25559">MISIQNVALQIKDGRNKKELFENLNLTLNEGQKVAIMGKSGSGKTTLLKLIAGLIKAETGAIIFDGKNLSSMNANERSFNRLRNIGFIFQDNPMIESKNVFENIALPLKYLGVEKKNVEKKVHVMSKRLDISHLLSENPSYLSGGEKQRVGIARALITDPKLILADEPTGSLDSETELMVLDIFQRIEWNNTSFVMVTHDASVANICDELYMLKDRKLENFQDFRNI</sequence>